<keyword evidence="3" id="KW-0210">Decarboxylase</keyword>
<dbReference type="InterPro" id="IPR029066">
    <property type="entry name" value="PLP-binding_barrel"/>
</dbReference>
<dbReference type="GO" id="GO:0009089">
    <property type="term" value="P:lysine biosynthetic process via diaminopimelate"/>
    <property type="evidence" value="ECO:0007669"/>
    <property type="project" value="InterPro"/>
</dbReference>
<evidence type="ECO:0000256" key="11">
    <source>
        <dbReference type="ARBA" id="ARBA00066427"/>
    </source>
</evidence>
<dbReference type="EC" id="4.1.1.20" evidence="11"/>
<dbReference type="PANTHER" id="PTHR43727:SF2">
    <property type="entry name" value="GROUP IV DECARBOXYLASE"/>
    <property type="match status" value="1"/>
</dbReference>
<feature type="region of interest" description="Disordered" evidence="12">
    <location>
        <begin position="1"/>
        <end position="25"/>
    </location>
</feature>
<evidence type="ECO:0000256" key="10">
    <source>
        <dbReference type="ARBA" id="ARBA00060983"/>
    </source>
</evidence>
<dbReference type="InterPro" id="IPR002986">
    <property type="entry name" value="DAP_deCOOHase_LysA"/>
</dbReference>
<evidence type="ECO:0000259" key="13">
    <source>
        <dbReference type="Pfam" id="PF02784"/>
    </source>
</evidence>
<evidence type="ECO:0000256" key="4">
    <source>
        <dbReference type="ARBA" id="ARBA00022898"/>
    </source>
</evidence>
<dbReference type="Proteomes" id="UP000652761">
    <property type="component" value="Unassembled WGS sequence"/>
</dbReference>
<organism evidence="14 15">
    <name type="scientific">Colocasia esculenta</name>
    <name type="common">Wild taro</name>
    <name type="synonym">Arum esculentum</name>
    <dbReference type="NCBI Taxonomy" id="4460"/>
    <lineage>
        <taxon>Eukaryota</taxon>
        <taxon>Viridiplantae</taxon>
        <taxon>Streptophyta</taxon>
        <taxon>Embryophyta</taxon>
        <taxon>Tracheophyta</taxon>
        <taxon>Spermatophyta</taxon>
        <taxon>Magnoliopsida</taxon>
        <taxon>Liliopsida</taxon>
        <taxon>Araceae</taxon>
        <taxon>Aroideae</taxon>
        <taxon>Colocasieae</taxon>
        <taxon>Colocasia</taxon>
    </lineage>
</organism>
<dbReference type="OrthoDB" id="5034579at2759"/>
<dbReference type="FunFam" id="2.40.37.10:FF:000003">
    <property type="entry name" value="Diaminopimelate decarboxylase"/>
    <property type="match status" value="1"/>
</dbReference>
<dbReference type="GO" id="GO:0009507">
    <property type="term" value="C:chloroplast"/>
    <property type="evidence" value="ECO:0007669"/>
    <property type="project" value="TreeGrafter"/>
</dbReference>
<dbReference type="SUPFAM" id="SSF51419">
    <property type="entry name" value="PLP-binding barrel"/>
    <property type="match status" value="1"/>
</dbReference>
<evidence type="ECO:0000256" key="6">
    <source>
        <dbReference type="ARBA" id="ARBA00023239"/>
    </source>
</evidence>
<comment type="cofactor">
    <cofactor evidence="1">
        <name>pyridoxal 5'-phosphate</name>
        <dbReference type="ChEBI" id="CHEBI:597326"/>
    </cofactor>
</comment>
<accession>A0A843VXP7</accession>
<proteinExistence type="inferred from homology"/>
<name>A0A843VXP7_COLES</name>
<dbReference type="InterPro" id="IPR000183">
    <property type="entry name" value="Orn/DAP/Arg_de-COase"/>
</dbReference>
<evidence type="ECO:0000256" key="9">
    <source>
        <dbReference type="ARBA" id="ARBA00060643"/>
    </source>
</evidence>
<dbReference type="Pfam" id="PF02784">
    <property type="entry name" value="Orn_Arg_deC_N"/>
    <property type="match status" value="1"/>
</dbReference>
<keyword evidence="6" id="KW-0456">Lyase</keyword>
<dbReference type="InterPro" id="IPR022657">
    <property type="entry name" value="De-COase2_CS"/>
</dbReference>
<dbReference type="AlphaFoldDB" id="A0A843VXP7"/>
<evidence type="ECO:0000256" key="5">
    <source>
        <dbReference type="ARBA" id="ARBA00023154"/>
    </source>
</evidence>
<dbReference type="CDD" id="cd06828">
    <property type="entry name" value="PLPDE_III_DapDC"/>
    <property type="match status" value="1"/>
</dbReference>
<dbReference type="SUPFAM" id="SSF50621">
    <property type="entry name" value="Alanine racemase C-terminal domain-like"/>
    <property type="match status" value="1"/>
</dbReference>
<sequence length="444" mass="48762">MSPMRGMALGGGGSSTSTGSRAAERSYSFPRHETLAIFRVCVQGGLLNCPAPANISPDYCLYHQVVGHELEDCYTFKGKAETWINQGVIDMGDTLVSPPQPHIQGRTNQRTSIVTQSTSSTRRRCPKLAAILKIRCIFNGNGKLLEDLVLAAKEGVFVNVDSEFDLENIVTAARHAGKKVQILLRINPDVDPQVHPYVATGNKNSKFGIRNEKLQWFLDAVKSHPNELQLVGAHCHLGSTITKVDIFRDAAVLMVNYIDQIRAQGFNIDYLNIGGGLGIDYHHTGAILPTPMDLINTVRELVVSRDLNLIIEPGRSLIANTCCFVNRVTGVKTNGTKNFIVIDGSMSELIRPSLYGAYQHIELVSPPLPTAEISTFDVVGPVCESADFLGKERELRTPAKGAGLVVHDAGAYCMSMASTYNLKMRPPEYWFNILCWILISCFDI</sequence>
<evidence type="ECO:0000256" key="8">
    <source>
        <dbReference type="ARBA" id="ARBA00053571"/>
    </source>
</evidence>
<keyword evidence="5" id="KW-0457">Lysine biosynthesis</keyword>
<comment type="caution">
    <text evidence="14">The sequence shown here is derived from an EMBL/GenBank/DDBJ whole genome shotgun (WGS) entry which is preliminary data.</text>
</comment>
<keyword evidence="2" id="KW-0028">Amino-acid biosynthesis</keyword>
<evidence type="ECO:0000313" key="14">
    <source>
        <dbReference type="EMBL" id="MQL99127.1"/>
    </source>
</evidence>
<evidence type="ECO:0000256" key="2">
    <source>
        <dbReference type="ARBA" id="ARBA00022605"/>
    </source>
</evidence>
<comment type="similarity">
    <text evidence="10">Belongs to the Orn/Lys/Arg decarboxylase class-II family. LysA subfamily.</text>
</comment>
<gene>
    <name evidence="14" type="ORF">Taro_031845</name>
</gene>
<comment type="catalytic activity">
    <reaction evidence="7">
        <text>meso-2,6-diaminopimelate + H(+) = L-lysine + CO2</text>
        <dbReference type="Rhea" id="RHEA:15101"/>
        <dbReference type="ChEBI" id="CHEBI:15378"/>
        <dbReference type="ChEBI" id="CHEBI:16526"/>
        <dbReference type="ChEBI" id="CHEBI:32551"/>
        <dbReference type="ChEBI" id="CHEBI:57791"/>
        <dbReference type="EC" id="4.1.1.20"/>
    </reaction>
</comment>
<evidence type="ECO:0000313" key="15">
    <source>
        <dbReference type="Proteomes" id="UP000652761"/>
    </source>
</evidence>
<dbReference type="EMBL" id="NMUH01002301">
    <property type="protein sequence ID" value="MQL99127.1"/>
    <property type="molecule type" value="Genomic_DNA"/>
</dbReference>
<evidence type="ECO:0000256" key="7">
    <source>
        <dbReference type="ARBA" id="ARBA00050464"/>
    </source>
</evidence>
<protein>
    <recommendedName>
        <fullName evidence="11">diaminopimelate decarboxylase</fullName>
        <ecNumber evidence="11">4.1.1.20</ecNumber>
    </recommendedName>
</protein>
<reference evidence="14" key="1">
    <citation type="submission" date="2017-07" db="EMBL/GenBank/DDBJ databases">
        <title>Taro Niue Genome Assembly and Annotation.</title>
        <authorList>
            <person name="Atibalentja N."/>
            <person name="Keating K."/>
            <person name="Fields C.J."/>
        </authorList>
    </citation>
    <scope>NUCLEOTIDE SEQUENCE</scope>
    <source>
        <strain evidence="14">Niue_2</strain>
        <tissue evidence="14">Leaf</tissue>
    </source>
</reference>
<evidence type="ECO:0000256" key="3">
    <source>
        <dbReference type="ARBA" id="ARBA00022793"/>
    </source>
</evidence>
<dbReference type="InterPro" id="IPR009006">
    <property type="entry name" value="Ala_racemase/Decarboxylase_C"/>
</dbReference>
<dbReference type="GO" id="GO:0008836">
    <property type="term" value="F:diaminopimelate decarboxylase activity"/>
    <property type="evidence" value="ECO:0007669"/>
    <property type="project" value="UniProtKB-EC"/>
</dbReference>
<comment type="function">
    <text evidence="8">Specifically catalyzes the decarboxylation of meso-diaminopimelate (meso-DAP) to L-lysine.</text>
</comment>
<keyword evidence="15" id="KW-1185">Reference proteome</keyword>
<comment type="pathway">
    <text evidence="9">Amino-acid biosynthesis; L-lysine biosynthesis via DAP pathway; L-lysine from DL-2,6-diaminopimelate: step 1/1.</text>
</comment>
<evidence type="ECO:0000256" key="12">
    <source>
        <dbReference type="SAM" id="MobiDB-lite"/>
    </source>
</evidence>
<evidence type="ECO:0000256" key="1">
    <source>
        <dbReference type="ARBA" id="ARBA00001933"/>
    </source>
</evidence>
<dbReference type="InterPro" id="IPR022644">
    <property type="entry name" value="De-COase2_N"/>
</dbReference>
<dbReference type="PROSITE" id="PS00879">
    <property type="entry name" value="ODR_DC_2_2"/>
    <property type="match status" value="1"/>
</dbReference>
<keyword evidence="4" id="KW-0663">Pyridoxal phosphate</keyword>
<dbReference type="PANTHER" id="PTHR43727">
    <property type="entry name" value="DIAMINOPIMELATE DECARBOXYLASE"/>
    <property type="match status" value="1"/>
</dbReference>
<dbReference type="Gene3D" id="2.40.37.10">
    <property type="entry name" value="Lyase, Ornithine Decarboxylase, Chain A, domain 1"/>
    <property type="match status" value="1"/>
</dbReference>
<dbReference type="Gene3D" id="3.20.20.10">
    <property type="entry name" value="Alanine racemase"/>
    <property type="match status" value="1"/>
</dbReference>
<feature type="domain" description="Orn/DAP/Arg decarboxylase 2 N-terminal" evidence="13">
    <location>
        <begin position="135"/>
        <end position="319"/>
    </location>
</feature>
<dbReference type="PRINTS" id="PR01179">
    <property type="entry name" value="ODADCRBXLASE"/>
</dbReference>
<dbReference type="FunFam" id="3.20.20.10:FF:000003">
    <property type="entry name" value="Diaminopimelate decarboxylase"/>
    <property type="match status" value="1"/>
</dbReference>